<dbReference type="InterPro" id="IPR038718">
    <property type="entry name" value="SNF2-like_sf"/>
</dbReference>
<evidence type="ECO:0000259" key="6">
    <source>
        <dbReference type="PROSITE" id="PS51192"/>
    </source>
</evidence>
<dbReference type="PROSITE" id="PS51192">
    <property type="entry name" value="HELICASE_ATP_BIND_1"/>
    <property type="match status" value="1"/>
</dbReference>
<feature type="domain" description="Helicase ATP-binding" evidence="6">
    <location>
        <begin position="49"/>
        <end position="205"/>
    </location>
</feature>
<sequence>MNTTPHQAKYFAHALSCMSRNNDAGDLTNALMSAQVDLNPHQIEAALFALKNPLHEGVMLADEVGLGKTVEAGLALCQLWAERKRRLLVVCPSSLRKQWQEELREKFALPSYIAERRPSEDLSDGVWIVSYQFAAKFADTLQLKGWDCVVLDEAHKLRNTHKENNKTGKALLRAFAGCKKLLLTATPLQNSLMELYGLSQFLDPYLFGSQKQFQRDFVRQNNTADLQERLVGFVCRTLRRDVEEYVSYTRRHAITQKFEPTDEEQAFYQNISAFLQREESYALPRRQRHLIALILRKLLASSPYAVLDTLQKIRKRLLVLQNHAAEAAAPLELFDREDWQSHAEDWEEDEEESVGCVEQDTHHSEAETVNAVQLAEEITQIDAFVRQAEQLCLGTDSKAQALLEALKTGFAEMAKLGAAQKAIIFTESTRTQEHLARFLAGHGYAGQTVLFNGSNSDAAANDAYQQWLHNPDNQSRITGAVSADKRAALIDRFKYDAQIMIATEAAAEGVNLQFCSLLVNYDLPWNPQRVEQRIGRCHRYGQKFDVVVMNFLNKRNEADRRILELLTEKFQLFDGLFGASNDILGRVENADLDFEKRVARIFDTCRSPEEIETAFNHLQKELEAAINERMEQTAQKLQKFFDQDVRERLKMRHAQTKEQLSQAEIWFWRLVQYVLKERGEISGTGRLNLTRPPLPDIKQGRYSLKTDGKSLPLRPNTALGEWCISHAKAQSADVAEIVFDYSSHSDKISDMQARHGQSGWLRLDKLTAKSEAAATETLVFTAFTDSGDTLDDDFCRHLLSLSGSLKAKATPPARLKTLAQNHLAQAQVQQKGIADRQIQEASIRLMRWEEDQTAALEKEIADAKTAEKQEKRRAAALTDSAEILASQQLQEKLHRQVRKLRRTLEEREEAIAQERQRLTDNIKAKMKQQSSNECLLAIRWQIV</sequence>
<evidence type="ECO:0000256" key="3">
    <source>
        <dbReference type="ARBA" id="ARBA00022806"/>
    </source>
</evidence>
<keyword evidence="1" id="KW-0547">Nucleotide-binding</keyword>
<dbReference type="Gene3D" id="3.40.50.10810">
    <property type="entry name" value="Tandem AAA-ATPase domain"/>
    <property type="match status" value="1"/>
</dbReference>
<organism evidence="8 9">
    <name type="scientific">Kingella bonacorsii</name>
    <dbReference type="NCBI Taxonomy" id="2796361"/>
    <lineage>
        <taxon>Bacteria</taxon>
        <taxon>Pseudomonadati</taxon>
        <taxon>Pseudomonadota</taxon>
        <taxon>Betaproteobacteria</taxon>
        <taxon>Neisseriales</taxon>
        <taxon>Neisseriaceae</taxon>
        <taxon>Kingella</taxon>
    </lineage>
</organism>
<dbReference type="InterPro" id="IPR000330">
    <property type="entry name" value="SNF2_N"/>
</dbReference>
<dbReference type="RefSeq" id="WP_200522171.1">
    <property type="nucleotide sequence ID" value="NZ_JAEHNZ010000002.1"/>
</dbReference>
<dbReference type="InterPro" id="IPR057342">
    <property type="entry name" value="DEXDc_RapA"/>
</dbReference>
<gene>
    <name evidence="8" type="ORF">JDW22_05340</name>
</gene>
<evidence type="ECO:0000256" key="2">
    <source>
        <dbReference type="ARBA" id="ARBA00022801"/>
    </source>
</evidence>
<evidence type="ECO:0000313" key="8">
    <source>
        <dbReference type="EMBL" id="MBK0396022.1"/>
    </source>
</evidence>
<dbReference type="Pfam" id="PF00271">
    <property type="entry name" value="Helicase_C"/>
    <property type="match status" value="1"/>
</dbReference>
<accession>A0ABS1BS21</accession>
<dbReference type="InterPro" id="IPR014001">
    <property type="entry name" value="Helicase_ATP-bd"/>
</dbReference>
<dbReference type="InterPro" id="IPR027417">
    <property type="entry name" value="P-loop_NTPase"/>
</dbReference>
<dbReference type="CDD" id="cd18793">
    <property type="entry name" value="SF2_C_SNF"/>
    <property type="match status" value="1"/>
</dbReference>
<feature type="coiled-coil region" evidence="5">
    <location>
        <begin position="853"/>
        <end position="921"/>
    </location>
</feature>
<dbReference type="EMBL" id="JAEHNZ010000002">
    <property type="protein sequence ID" value="MBK0396022.1"/>
    <property type="molecule type" value="Genomic_DNA"/>
</dbReference>
<dbReference type="SMART" id="SM00487">
    <property type="entry name" value="DEXDc"/>
    <property type="match status" value="1"/>
</dbReference>
<dbReference type="Pfam" id="PF00176">
    <property type="entry name" value="SNF2-rel_dom"/>
    <property type="match status" value="1"/>
</dbReference>
<keyword evidence="5" id="KW-0175">Coiled coil</keyword>
<reference evidence="8 9" key="1">
    <citation type="journal article" date="2021" name="Pathogens">
        <title>Isolation and Characterization of Kingella bonacorsii sp. nov., A Novel Kingella Species Detected in a Stable Periodontitis Subject.</title>
        <authorList>
            <person name="Antezack A."/>
            <person name="Boxberger M."/>
            <person name="Rolland C."/>
            <person name="Monnet-Corti V."/>
            <person name="La Scola B."/>
        </authorList>
    </citation>
    <scope>NUCLEOTIDE SEQUENCE [LARGE SCALE GENOMIC DNA]</scope>
    <source>
        <strain evidence="8 9">Marseille-Q4569</strain>
    </source>
</reference>
<feature type="domain" description="Helicase C-terminal" evidence="7">
    <location>
        <begin position="398"/>
        <end position="584"/>
    </location>
</feature>
<dbReference type="SMART" id="SM00490">
    <property type="entry name" value="HELICc"/>
    <property type="match status" value="1"/>
</dbReference>
<evidence type="ECO:0000313" key="9">
    <source>
        <dbReference type="Proteomes" id="UP000614058"/>
    </source>
</evidence>
<keyword evidence="3 8" id="KW-0347">Helicase</keyword>
<dbReference type="Proteomes" id="UP000614058">
    <property type="component" value="Unassembled WGS sequence"/>
</dbReference>
<dbReference type="GO" id="GO:0004386">
    <property type="term" value="F:helicase activity"/>
    <property type="evidence" value="ECO:0007669"/>
    <property type="project" value="UniProtKB-KW"/>
</dbReference>
<dbReference type="PANTHER" id="PTHR10799">
    <property type="entry name" value="SNF2/RAD54 HELICASE FAMILY"/>
    <property type="match status" value="1"/>
</dbReference>
<evidence type="ECO:0000259" key="7">
    <source>
        <dbReference type="PROSITE" id="PS51194"/>
    </source>
</evidence>
<dbReference type="Gene3D" id="3.40.50.300">
    <property type="entry name" value="P-loop containing nucleotide triphosphate hydrolases"/>
    <property type="match status" value="1"/>
</dbReference>
<evidence type="ECO:0000256" key="1">
    <source>
        <dbReference type="ARBA" id="ARBA00022741"/>
    </source>
</evidence>
<evidence type="ECO:0000256" key="5">
    <source>
        <dbReference type="SAM" id="Coils"/>
    </source>
</evidence>
<keyword evidence="4" id="KW-0067">ATP-binding</keyword>
<comment type="caution">
    <text evidence="8">The sequence shown here is derived from an EMBL/GenBank/DDBJ whole genome shotgun (WGS) entry which is preliminary data.</text>
</comment>
<proteinExistence type="predicted"/>
<dbReference type="SUPFAM" id="SSF52540">
    <property type="entry name" value="P-loop containing nucleoside triphosphate hydrolases"/>
    <property type="match status" value="2"/>
</dbReference>
<protein>
    <submittedName>
        <fullName evidence="8">DEAD/DEAH box helicase family protein</fullName>
    </submittedName>
</protein>
<keyword evidence="2" id="KW-0378">Hydrolase</keyword>
<dbReference type="PROSITE" id="PS51194">
    <property type="entry name" value="HELICASE_CTER"/>
    <property type="match status" value="1"/>
</dbReference>
<keyword evidence="9" id="KW-1185">Reference proteome</keyword>
<dbReference type="InterPro" id="IPR001650">
    <property type="entry name" value="Helicase_C-like"/>
</dbReference>
<dbReference type="InterPro" id="IPR049730">
    <property type="entry name" value="SNF2/RAD54-like_C"/>
</dbReference>
<name>A0ABS1BS21_9NEIS</name>
<dbReference type="CDD" id="cd18011">
    <property type="entry name" value="DEXDc_RapA"/>
    <property type="match status" value="1"/>
</dbReference>
<evidence type="ECO:0000256" key="4">
    <source>
        <dbReference type="ARBA" id="ARBA00022840"/>
    </source>
</evidence>